<dbReference type="GO" id="GO:0005739">
    <property type="term" value="C:mitochondrion"/>
    <property type="evidence" value="ECO:0007669"/>
    <property type="project" value="UniProtKB-SubCell"/>
</dbReference>
<evidence type="ECO:0000256" key="5">
    <source>
        <dbReference type="ARBA" id="ARBA00023054"/>
    </source>
</evidence>
<evidence type="ECO:0000256" key="8">
    <source>
        <dbReference type="SAM" id="MobiDB-lite"/>
    </source>
</evidence>
<protein>
    <recommendedName>
        <fullName evidence="11">DUF1640-domain-containing protein</fullName>
    </recommendedName>
</protein>
<sequence>MAAPRLPFLWPVLFRPVQLARPRVQRVHVLRHTSHFNRNLSTTPRRRQGSVPKRYGTAQEPAEHLRDAQEQKLQKDQNDNVEAEAKAENASESVEEEEEEELPSTATTKATQSNVIESVDSTPPTSQPEPPRTPDSKPLETILHMPSPAEEEQRKPPHLKTPPYVHHFDTYGLVKGLTKSGFTQEQSVTIMKAVRGVLTANMDLARDGLVSKSNVENETYLFRAACSELRTELENKRKGEIESMRSERNQLQHEVDILNQRLGQETSHLKDELKGLFDDRKMAVRQEQRTMETMIQELNYKITVVLNSDSRSDVEGLRWVLTRRAAITVGVAAVMLFLSLKASSRASHAEDSKKAKENKPPPEPDHSPKDSGEFRPPHNQSTLGGEILVTEGGVSLA</sequence>
<feature type="region of interest" description="Disordered" evidence="8">
    <location>
        <begin position="347"/>
        <end position="397"/>
    </location>
</feature>
<evidence type="ECO:0000256" key="3">
    <source>
        <dbReference type="ARBA" id="ARBA00022692"/>
    </source>
</evidence>
<evidence type="ECO:0000256" key="6">
    <source>
        <dbReference type="ARBA" id="ARBA00023128"/>
    </source>
</evidence>
<feature type="region of interest" description="Disordered" evidence="8">
    <location>
        <begin position="35"/>
        <end position="141"/>
    </location>
</feature>
<dbReference type="Proteomes" id="UP000799778">
    <property type="component" value="Unassembled WGS sequence"/>
</dbReference>
<proteinExistence type="predicted"/>
<evidence type="ECO:0000256" key="2">
    <source>
        <dbReference type="ARBA" id="ARBA00004370"/>
    </source>
</evidence>
<dbReference type="AlphaFoldDB" id="A0A6A5XQZ2"/>
<dbReference type="PANTHER" id="PTHR14360:SF12">
    <property type="entry name" value="MOZ PROTEIN REPRESENTS A CHROMATIN-ASSOCIATED ACETYLTRANSFERASE"/>
    <property type="match status" value="1"/>
</dbReference>
<evidence type="ECO:0000313" key="9">
    <source>
        <dbReference type="EMBL" id="KAF2015316.1"/>
    </source>
</evidence>
<name>A0A6A5XQZ2_9PLEO</name>
<evidence type="ECO:0000313" key="10">
    <source>
        <dbReference type="Proteomes" id="UP000799778"/>
    </source>
</evidence>
<dbReference type="OrthoDB" id="5424147at2759"/>
<dbReference type="GeneID" id="54289296"/>
<feature type="compositionally biased region" description="Basic and acidic residues" evidence="8">
    <location>
        <begin position="347"/>
        <end position="376"/>
    </location>
</feature>
<organism evidence="9 10">
    <name type="scientific">Aaosphaeria arxii CBS 175.79</name>
    <dbReference type="NCBI Taxonomy" id="1450172"/>
    <lineage>
        <taxon>Eukaryota</taxon>
        <taxon>Fungi</taxon>
        <taxon>Dikarya</taxon>
        <taxon>Ascomycota</taxon>
        <taxon>Pezizomycotina</taxon>
        <taxon>Dothideomycetes</taxon>
        <taxon>Pleosporomycetidae</taxon>
        <taxon>Pleosporales</taxon>
        <taxon>Pleosporales incertae sedis</taxon>
        <taxon>Aaosphaeria</taxon>
    </lineage>
</organism>
<evidence type="ECO:0000256" key="4">
    <source>
        <dbReference type="ARBA" id="ARBA00022989"/>
    </source>
</evidence>
<comment type="subcellular location">
    <subcellularLocation>
        <location evidence="2">Membrane</location>
    </subcellularLocation>
    <subcellularLocation>
        <location evidence="1">Mitochondrion</location>
    </subcellularLocation>
</comment>
<dbReference type="PANTHER" id="PTHR14360">
    <property type="entry name" value="PROTEIN FMP32, MITOCHONDRIAL"/>
    <property type="match status" value="1"/>
</dbReference>
<gene>
    <name evidence="9" type="ORF">BU24DRAFT_461567</name>
</gene>
<keyword evidence="7" id="KW-0472">Membrane</keyword>
<keyword evidence="6" id="KW-0496">Mitochondrion</keyword>
<keyword evidence="10" id="KW-1185">Reference proteome</keyword>
<feature type="compositionally biased region" description="Basic and acidic residues" evidence="8">
    <location>
        <begin position="61"/>
        <end position="89"/>
    </location>
</feature>
<keyword evidence="3" id="KW-0812">Transmembrane</keyword>
<feature type="compositionally biased region" description="Acidic residues" evidence="8">
    <location>
        <begin position="93"/>
        <end position="102"/>
    </location>
</feature>
<dbReference type="InterPro" id="IPR024461">
    <property type="entry name" value="CCDC90-like"/>
</dbReference>
<dbReference type="RefSeq" id="XP_033383655.1">
    <property type="nucleotide sequence ID" value="XM_033531899.1"/>
</dbReference>
<keyword evidence="4" id="KW-1133">Transmembrane helix</keyword>
<reference evidence="9" key="1">
    <citation type="journal article" date="2020" name="Stud. Mycol.">
        <title>101 Dothideomycetes genomes: a test case for predicting lifestyles and emergence of pathogens.</title>
        <authorList>
            <person name="Haridas S."/>
            <person name="Albert R."/>
            <person name="Binder M."/>
            <person name="Bloem J."/>
            <person name="Labutti K."/>
            <person name="Salamov A."/>
            <person name="Andreopoulos B."/>
            <person name="Baker S."/>
            <person name="Barry K."/>
            <person name="Bills G."/>
            <person name="Bluhm B."/>
            <person name="Cannon C."/>
            <person name="Castanera R."/>
            <person name="Culley D."/>
            <person name="Daum C."/>
            <person name="Ezra D."/>
            <person name="Gonzalez J."/>
            <person name="Henrissat B."/>
            <person name="Kuo A."/>
            <person name="Liang C."/>
            <person name="Lipzen A."/>
            <person name="Lutzoni F."/>
            <person name="Magnuson J."/>
            <person name="Mondo S."/>
            <person name="Nolan M."/>
            <person name="Ohm R."/>
            <person name="Pangilinan J."/>
            <person name="Park H.-J."/>
            <person name="Ramirez L."/>
            <person name="Alfaro M."/>
            <person name="Sun H."/>
            <person name="Tritt A."/>
            <person name="Yoshinaga Y."/>
            <person name="Zwiers L.-H."/>
            <person name="Turgeon B."/>
            <person name="Goodwin S."/>
            <person name="Spatafora J."/>
            <person name="Crous P."/>
            <person name="Grigoriev I."/>
        </authorList>
    </citation>
    <scope>NUCLEOTIDE SEQUENCE</scope>
    <source>
        <strain evidence="9">CBS 175.79</strain>
    </source>
</reference>
<dbReference type="Pfam" id="PF07798">
    <property type="entry name" value="CCDC90-like"/>
    <property type="match status" value="1"/>
</dbReference>
<evidence type="ECO:0000256" key="7">
    <source>
        <dbReference type="ARBA" id="ARBA00023136"/>
    </source>
</evidence>
<dbReference type="Gene3D" id="1.20.5.340">
    <property type="match status" value="1"/>
</dbReference>
<evidence type="ECO:0008006" key="11">
    <source>
        <dbReference type="Google" id="ProtNLM"/>
    </source>
</evidence>
<accession>A0A6A5XQZ2</accession>
<dbReference type="GO" id="GO:0016020">
    <property type="term" value="C:membrane"/>
    <property type="evidence" value="ECO:0007669"/>
    <property type="project" value="UniProtKB-SubCell"/>
</dbReference>
<keyword evidence="5" id="KW-0175">Coiled coil</keyword>
<evidence type="ECO:0000256" key="1">
    <source>
        <dbReference type="ARBA" id="ARBA00004173"/>
    </source>
</evidence>
<feature type="compositionally biased region" description="Polar residues" evidence="8">
    <location>
        <begin position="104"/>
        <end position="121"/>
    </location>
</feature>
<dbReference type="EMBL" id="ML978069">
    <property type="protein sequence ID" value="KAF2015316.1"/>
    <property type="molecule type" value="Genomic_DNA"/>
</dbReference>